<keyword evidence="3" id="KW-1185">Reference proteome</keyword>
<dbReference type="GeneID" id="37047706"/>
<dbReference type="STRING" id="215250.A0A316YV02"/>
<name>A0A316YV02_9BASI</name>
<evidence type="ECO:0000313" key="3">
    <source>
        <dbReference type="Proteomes" id="UP000245768"/>
    </source>
</evidence>
<dbReference type="EMBL" id="KZ819635">
    <property type="protein sequence ID" value="PWN92468.1"/>
    <property type="molecule type" value="Genomic_DNA"/>
</dbReference>
<gene>
    <name evidence="2" type="ORF">FA10DRAFT_92986</name>
</gene>
<feature type="compositionally biased region" description="Gly residues" evidence="1">
    <location>
        <begin position="77"/>
        <end position="87"/>
    </location>
</feature>
<reference evidence="2" key="1">
    <citation type="journal article" date="2018" name="Mol. Biol. Evol.">
        <title>Broad Genomic Sampling Reveals a Smut Pathogenic Ancestry of the Fungal Clade Ustilaginomycotina.</title>
        <authorList>
            <person name="Kijpornyongpan T."/>
            <person name="Mondo S.J."/>
            <person name="Barry K."/>
            <person name="Sandor L."/>
            <person name="Lee J."/>
            <person name="Lipzen A."/>
            <person name="Pangilinan J."/>
            <person name="LaButti K."/>
            <person name="Hainaut M."/>
            <person name="Henrissat B."/>
            <person name="Grigoriev I.V."/>
            <person name="Spatafora J.W."/>
            <person name="Aime M.C."/>
        </authorList>
    </citation>
    <scope>NUCLEOTIDE SEQUENCE [LARGE SCALE GENOMIC DNA]</scope>
    <source>
        <strain evidence="2">MCA 4198</strain>
    </source>
</reference>
<protein>
    <submittedName>
        <fullName evidence="2">Uncharacterized protein</fullName>
    </submittedName>
</protein>
<accession>A0A316YV02</accession>
<dbReference type="InParanoid" id="A0A316YV02"/>
<dbReference type="RefSeq" id="XP_025379666.1">
    <property type="nucleotide sequence ID" value="XM_025525790.1"/>
</dbReference>
<evidence type="ECO:0000256" key="1">
    <source>
        <dbReference type="SAM" id="MobiDB-lite"/>
    </source>
</evidence>
<dbReference type="AlphaFoldDB" id="A0A316YV02"/>
<dbReference type="Proteomes" id="UP000245768">
    <property type="component" value="Unassembled WGS sequence"/>
</dbReference>
<proteinExistence type="predicted"/>
<sequence>MRCKADLRETEFLLQHKRLRERAWILPGKSYQNMIATTQPLRTSTPAGASSVTSSLVVPATQAGQAAKSSSAVPLGHQGGGGGGGSIQAGSIAADDGQGGRPAVVDAVDVDFDELWETISDLNDDDLEALDEDDAQWWGSSRRAKEGAQVRDTTGKDARAAQDDGRGDKRGVSMLVDDDDEEAAAAQQQGHRWRSSLTGPSGFRPITTAARR</sequence>
<organism evidence="2 3">
    <name type="scientific">Acaromyces ingoldii</name>
    <dbReference type="NCBI Taxonomy" id="215250"/>
    <lineage>
        <taxon>Eukaryota</taxon>
        <taxon>Fungi</taxon>
        <taxon>Dikarya</taxon>
        <taxon>Basidiomycota</taxon>
        <taxon>Ustilaginomycotina</taxon>
        <taxon>Exobasidiomycetes</taxon>
        <taxon>Exobasidiales</taxon>
        <taxon>Cryptobasidiaceae</taxon>
        <taxon>Acaromyces</taxon>
    </lineage>
</organism>
<evidence type="ECO:0000313" key="2">
    <source>
        <dbReference type="EMBL" id="PWN92468.1"/>
    </source>
</evidence>
<feature type="compositionally biased region" description="Basic and acidic residues" evidence="1">
    <location>
        <begin position="143"/>
        <end position="171"/>
    </location>
</feature>
<feature type="region of interest" description="Disordered" evidence="1">
    <location>
        <begin position="67"/>
        <end position="100"/>
    </location>
</feature>
<feature type="region of interest" description="Disordered" evidence="1">
    <location>
        <begin position="139"/>
        <end position="212"/>
    </location>
</feature>